<name>A0A2W4Y858_9CYAN</name>
<evidence type="ECO:0000313" key="1">
    <source>
        <dbReference type="EMBL" id="PZO43621.1"/>
    </source>
</evidence>
<evidence type="ECO:0000313" key="2">
    <source>
        <dbReference type="Proteomes" id="UP000249794"/>
    </source>
</evidence>
<accession>A0A2W4Y858</accession>
<organism evidence="1 2">
    <name type="scientific">Phormidesmis priestleyi</name>
    <dbReference type="NCBI Taxonomy" id="268141"/>
    <lineage>
        <taxon>Bacteria</taxon>
        <taxon>Bacillati</taxon>
        <taxon>Cyanobacteriota</taxon>
        <taxon>Cyanophyceae</taxon>
        <taxon>Leptolyngbyales</taxon>
        <taxon>Leptolyngbyaceae</taxon>
        <taxon>Phormidesmis</taxon>
    </lineage>
</organism>
<protein>
    <submittedName>
        <fullName evidence="1">Uncharacterized protein</fullName>
    </submittedName>
</protein>
<reference evidence="1 2" key="2">
    <citation type="submission" date="2018-06" db="EMBL/GenBank/DDBJ databases">
        <title>Metagenomic assembly of (sub)arctic Cyanobacteria and their associated microbiome from non-axenic cultures.</title>
        <authorList>
            <person name="Baurain D."/>
        </authorList>
    </citation>
    <scope>NUCLEOTIDE SEQUENCE [LARGE SCALE GENOMIC DNA]</scope>
    <source>
        <strain evidence="1">ULC027bin1</strain>
    </source>
</reference>
<dbReference type="EMBL" id="QBMP01000401">
    <property type="protein sequence ID" value="PZO43621.1"/>
    <property type="molecule type" value="Genomic_DNA"/>
</dbReference>
<sequence>MHRQRGTLNGLKHALEIATDGGVSGGEIVVLEDFRLRRTFATILGANLADTTNPLTAGLSVSGNSFVGDTLVLGEAPPDNSADLNKLSPEERLNDEEKRTFLALFRSDLPLADERDRIAITNFFDKLAHRVTIYVHSEVTPQDLGLIRRIAELESPAHVITRVVSTTEAFLVTLSGLVGLNTYLSPQPPRRTVTLDQSRLGVYDILQQPASLDPRLSGSFKGDLRYPLARAEIEGNLVVGESFVLDASRSEAFGGLSINRYIWTWVDS</sequence>
<dbReference type="Proteomes" id="UP000249794">
    <property type="component" value="Unassembled WGS sequence"/>
</dbReference>
<dbReference type="AlphaFoldDB" id="A0A2W4Y858"/>
<reference evidence="2" key="1">
    <citation type="submission" date="2018-04" db="EMBL/GenBank/DDBJ databases">
        <authorList>
            <person name="Cornet L."/>
        </authorList>
    </citation>
    <scope>NUCLEOTIDE SEQUENCE [LARGE SCALE GENOMIC DNA]</scope>
</reference>
<comment type="caution">
    <text evidence="1">The sequence shown here is derived from an EMBL/GenBank/DDBJ whole genome shotgun (WGS) entry which is preliminary data.</text>
</comment>
<gene>
    <name evidence="1" type="ORF">DCF15_22500</name>
</gene>
<proteinExistence type="predicted"/>